<feature type="signal peptide" evidence="1">
    <location>
        <begin position="1"/>
        <end position="18"/>
    </location>
</feature>
<accession>A0A5J9WES0</accession>
<feature type="non-terminal residue" evidence="2">
    <location>
        <position position="1"/>
    </location>
</feature>
<protein>
    <submittedName>
        <fullName evidence="2">Uncharacterized protein</fullName>
    </submittedName>
</protein>
<sequence length="108" mass="11735">PTSSATSLLFFLVQSCSSLPHHCPVRDEGKRLGFLRPLRISSPSCPPALHKKGPSCAAALHPTAAQIRVADGLLLIQPYTPPLPSCSMFVAHRSMSRRVLFDDRTITT</sequence>
<evidence type="ECO:0000313" key="2">
    <source>
        <dbReference type="EMBL" id="TVU45764.1"/>
    </source>
</evidence>
<dbReference type="EMBL" id="RWGY01000004">
    <property type="protein sequence ID" value="TVU45764.1"/>
    <property type="molecule type" value="Genomic_DNA"/>
</dbReference>
<keyword evidence="1" id="KW-0732">Signal</keyword>
<evidence type="ECO:0000313" key="3">
    <source>
        <dbReference type="Proteomes" id="UP000324897"/>
    </source>
</evidence>
<proteinExistence type="predicted"/>
<dbReference type="Proteomes" id="UP000324897">
    <property type="component" value="Chromosome 5"/>
</dbReference>
<keyword evidence="3" id="KW-1185">Reference proteome</keyword>
<feature type="chain" id="PRO_5023894329" evidence="1">
    <location>
        <begin position="19"/>
        <end position="108"/>
    </location>
</feature>
<evidence type="ECO:0000256" key="1">
    <source>
        <dbReference type="SAM" id="SignalP"/>
    </source>
</evidence>
<gene>
    <name evidence="2" type="ORF">EJB05_05263</name>
</gene>
<dbReference type="AlphaFoldDB" id="A0A5J9WES0"/>
<dbReference type="Gramene" id="TVU45764">
    <property type="protein sequence ID" value="TVU45764"/>
    <property type="gene ID" value="EJB05_05263"/>
</dbReference>
<name>A0A5J9WES0_9POAL</name>
<comment type="caution">
    <text evidence="2">The sequence shown here is derived from an EMBL/GenBank/DDBJ whole genome shotgun (WGS) entry which is preliminary data.</text>
</comment>
<reference evidence="2 3" key="1">
    <citation type="journal article" date="2019" name="Sci. Rep.">
        <title>A high-quality genome of Eragrostis curvula grass provides insights into Poaceae evolution and supports new strategies to enhance forage quality.</title>
        <authorList>
            <person name="Carballo J."/>
            <person name="Santos B.A.C.M."/>
            <person name="Zappacosta D."/>
            <person name="Garbus I."/>
            <person name="Selva J.P."/>
            <person name="Gallo C.A."/>
            <person name="Diaz A."/>
            <person name="Albertini E."/>
            <person name="Caccamo M."/>
            <person name="Echenique V."/>
        </authorList>
    </citation>
    <scope>NUCLEOTIDE SEQUENCE [LARGE SCALE GENOMIC DNA]</scope>
    <source>
        <strain evidence="3">cv. Victoria</strain>
        <tissue evidence="2">Leaf</tissue>
    </source>
</reference>
<organism evidence="2 3">
    <name type="scientific">Eragrostis curvula</name>
    <name type="common">weeping love grass</name>
    <dbReference type="NCBI Taxonomy" id="38414"/>
    <lineage>
        <taxon>Eukaryota</taxon>
        <taxon>Viridiplantae</taxon>
        <taxon>Streptophyta</taxon>
        <taxon>Embryophyta</taxon>
        <taxon>Tracheophyta</taxon>
        <taxon>Spermatophyta</taxon>
        <taxon>Magnoliopsida</taxon>
        <taxon>Liliopsida</taxon>
        <taxon>Poales</taxon>
        <taxon>Poaceae</taxon>
        <taxon>PACMAD clade</taxon>
        <taxon>Chloridoideae</taxon>
        <taxon>Eragrostideae</taxon>
        <taxon>Eragrostidinae</taxon>
        <taxon>Eragrostis</taxon>
    </lineage>
</organism>